<dbReference type="PANTHER" id="PTHR10039">
    <property type="entry name" value="AMELOGENIN"/>
    <property type="match status" value="1"/>
</dbReference>
<protein>
    <submittedName>
        <fullName evidence="4">Ankyrin repeat protein</fullName>
    </submittedName>
</protein>
<dbReference type="InterPro" id="IPR031348">
    <property type="entry name" value="PigL_N"/>
</dbReference>
<organism evidence="4 5">
    <name type="scientific">Colletotrichum tabaci</name>
    <dbReference type="NCBI Taxonomy" id="1209068"/>
    <lineage>
        <taxon>Eukaryota</taxon>
        <taxon>Fungi</taxon>
        <taxon>Dikarya</taxon>
        <taxon>Ascomycota</taxon>
        <taxon>Pezizomycotina</taxon>
        <taxon>Sordariomycetes</taxon>
        <taxon>Hypocreomycetidae</taxon>
        <taxon>Glomerellales</taxon>
        <taxon>Glomerellaceae</taxon>
        <taxon>Colletotrichum</taxon>
        <taxon>Colletotrichum destructivum species complex</taxon>
    </lineage>
</organism>
<dbReference type="SUPFAM" id="SSF52540">
    <property type="entry name" value="P-loop containing nucleoside triphosphate hydrolases"/>
    <property type="match status" value="1"/>
</dbReference>
<dbReference type="PROSITE" id="PS50837">
    <property type="entry name" value="NACHT"/>
    <property type="match status" value="1"/>
</dbReference>
<evidence type="ECO:0000259" key="3">
    <source>
        <dbReference type="PROSITE" id="PS50837"/>
    </source>
</evidence>
<dbReference type="Gene3D" id="3.40.50.300">
    <property type="entry name" value="P-loop containing nucleotide triphosphate hydrolases"/>
    <property type="match status" value="1"/>
</dbReference>
<feature type="domain" description="NACHT" evidence="3">
    <location>
        <begin position="218"/>
        <end position="333"/>
    </location>
</feature>
<keyword evidence="1" id="KW-0677">Repeat</keyword>
<keyword evidence="5" id="KW-1185">Reference proteome</keyword>
<accession>A0AAV9T6R9</accession>
<dbReference type="AlphaFoldDB" id="A0AAV9T6R9"/>
<name>A0AAV9T6R9_9PEZI</name>
<evidence type="ECO:0000313" key="5">
    <source>
        <dbReference type="Proteomes" id="UP001327957"/>
    </source>
</evidence>
<comment type="caution">
    <text evidence="4">The sequence shown here is derived from an EMBL/GenBank/DDBJ whole genome shotgun (WGS) entry which is preliminary data.</text>
</comment>
<dbReference type="Proteomes" id="UP001327957">
    <property type="component" value="Unassembled WGS sequence"/>
</dbReference>
<evidence type="ECO:0000256" key="2">
    <source>
        <dbReference type="SAM" id="Coils"/>
    </source>
</evidence>
<dbReference type="InterPro" id="IPR027417">
    <property type="entry name" value="P-loop_NTPase"/>
</dbReference>
<keyword evidence="2" id="KW-0175">Coiled coil</keyword>
<reference evidence="4 5" key="1">
    <citation type="submission" date="2023-04" db="EMBL/GenBank/DDBJ databases">
        <title>Colletotrichum tabacum stain YC1 causing leaf anthracnose on Nicotiana tabacum(L.) cv.</title>
        <authorList>
            <person name="Ji Z."/>
            <person name="Wang M."/>
            <person name="Zhang J."/>
            <person name="Wang N."/>
            <person name="Zhou Z."/>
        </authorList>
    </citation>
    <scope>NUCLEOTIDE SEQUENCE [LARGE SCALE GENOMIC DNA]</scope>
    <source>
        <strain evidence="4 5">YC1</strain>
    </source>
</reference>
<gene>
    <name evidence="4" type="ORF">QIS74_09277</name>
</gene>
<sequence length="426" mass="48641">MSDPLSIAASIAGLVTLADIVFNRLVKYGRSVKDAEKEIQDLAKEINLLAGALDSLSRLARALDDELFDRNLRMHHVEACNEILAEINKKLGKMHKDSIKDRLKWPFSNRRIKEWLEELSKQKQNINLALSANTMDAMLRLLAQEDRHAAETLTEVKETRKIVSRIHQDSERTKVLEYFLKYNPQQNYEMSCRLRHPRTGLWLTRLPEFQHWLSTPDSRLWLKGIPGAGKTVLAASIIEAALEKSTETTPSVFFFCDYKNTDTHKPEIILGALVYQLAIQKEAAYERLEKFYEEIHPLNGLPRVASATALERVLKEMIKMYDHVFLVVDGLDECGKLTDDVVEILSDISEDTDTVSMALLSRDEDHIRGHLEGSFVPLEIAAHKEDIIEYVTSEIAERTRNRRLRFDNPELKGEVLHGLIDGAKGM</sequence>
<dbReference type="InterPro" id="IPR007111">
    <property type="entry name" value="NACHT_NTPase"/>
</dbReference>
<dbReference type="EMBL" id="JASAOK010000044">
    <property type="protein sequence ID" value="KAK6213275.1"/>
    <property type="molecule type" value="Genomic_DNA"/>
</dbReference>
<dbReference type="Pfam" id="PF17111">
    <property type="entry name" value="PigL_N"/>
    <property type="match status" value="1"/>
</dbReference>
<proteinExistence type="predicted"/>
<dbReference type="PANTHER" id="PTHR10039:SF16">
    <property type="entry name" value="GPI INOSITOL-DEACYLASE"/>
    <property type="match status" value="1"/>
</dbReference>
<dbReference type="InterPro" id="IPR056884">
    <property type="entry name" value="NPHP3-like_N"/>
</dbReference>
<dbReference type="Pfam" id="PF24883">
    <property type="entry name" value="NPHP3_N"/>
    <property type="match status" value="1"/>
</dbReference>
<feature type="coiled-coil region" evidence="2">
    <location>
        <begin position="25"/>
        <end position="52"/>
    </location>
</feature>
<evidence type="ECO:0000313" key="4">
    <source>
        <dbReference type="EMBL" id="KAK6213275.1"/>
    </source>
</evidence>
<evidence type="ECO:0000256" key="1">
    <source>
        <dbReference type="ARBA" id="ARBA00022737"/>
    </source>
</evidence>